<dbReference type="InterPro" id="IPR036426">
    <property type="entry name" value="Bulb-type_lectin_dom_sf"/>
</dbReference>
<dbReference type="Proteomes" id="UP000095751">
    <property type="component" value="Unassembled WGS sequence"/>
</dbReference>
<name>A0A1E7FGF4_9STRA</name>
<feature type="region of interest" description="Disordered" evidence="1">
    <location>
        <begin position="16"/>
        <end position="86"/>
    </location>
</feature>
<evidence type="ECO:0000256" key="1">
    <source>
        <dbReference type="SAM" id="MobiDB-lite"/>
    </source>
</evidence>
<accession>A0A1E7FGF4</accession>
<evidence type="ECO:0000313" key="3">
    <source>
        <dbReference type="EMBL" id="OEU17236.1"/>
    </source>
</evidence>
<feature type="compositionally biased region" description="Polar residues" evidence="1">
    <location>
        <begin position="67"/>
        <end position="86"/>
    </location>
</feature>
<sequence length="837" mass="93325">MVSMQVSIIDYNIEDEIEIPPPPPPPPLPPPPTTTTTTTTIGASAGDFEARPFPPALLSRAPRNQHDSSSYNDTLNSNLTGNDTTTVTDGEEIELERVISSFFCGVGSGSSPSSGIGIGIGDYSTTTTTTKKWWNRLGSMMKIKQYEELQDELCLQDKEPDQAQAPRKTQPNITVTANIANVYDYSNGKDKDKANRKINNNIGNDNLEVMKSQNEVKGDDAFNIVAVASTAYDKDKDTISCAARSRDTVIQHSMMIDEDGDHVLNRDHDVEKNGVKLNKKGGDDKKQQSISSLWWKTMSEKKLFGISYRLILLICINLIALIVVICLAARFKGINKNSNVANTGVDGAAAELVSDGNINNNGIFDTIDNTTTATTTIDNNNGDEEASSNGSNDNKENENDSELLLLCNEDGVTVDDDGVILSTNQAIESGEYYCSQSKMYMIGMLDGDLSIINVNTNETVWSAGVADGIRTILRADGSLIIVDDNRLIIWKTESIPTNNNGDSAFFNFNLDRQLVFWNNNEGIIAIQQIPATTSGNEKSKTPSTYWMDGSPNTSNNNNNENLEFPVRGTFYFPTFDSTAESWENLYGRLPMHEPALGWYSSSDPMVAKAHVEAMEYGKINLGIASWEGPDTNFDRSRMTMLLDETTEQNTEYLKWSICHESERRGRPDADEIRTDLEYLQKWFAWKESWAHIDGKPVIFVNNDDGCDVTERWNDASNDWYVVLRIFDGYDDCEYQPDSWHDQSANDGNDGIDIKEGLYHNIAPGEWLSGRRQPVLERLSQGEWCEHVQGMIDSNEQWQMIVSFNEAAQGTSIEPSDDWHSDSGYGYYLDCLNDESMY</sequence>
<feature type="compositionally biased region" description="Pro residues" evidence="1">
    <location>
        <begin position="19"/>
        <end position="33"/>
    </location>
</feature>
<keyword evidence="2" id="KW-0812">Transmembrane</keyword>
<dbReference type="OrthoDB" id="1884773at2759"/>
<dbReference type="SUPFAM" id="SSF51110">
    <property type="entry name" value="alpha-D-mannose-specific plant lectins"/>
    <property type="match status" value="1"/>
</dbReference>
<dbReference type="Gene3D" id="3.20.20.80">
    <property type="entry name" value="Glycosidases"/>
    <property type="match status" value="1"/>
</dbReference>
<keyword evidence="4" id="KW-1185">Reference proteome</keyword>
<evidence type="ECO:0000256" key="2">
    <source>
        <dbReference type="SAM" id="Phobius"/>
    </source>
</evidence>
<dbReference type="KEGG" id="fcy:FRACYDRAFT_237648"/>
<keyword evidence="2" id="KW-1133">Transmembrane helix</keyword>
<dbReference type="EMBL" id="KV784357">
    <property type="protein sequence ID" value="OEU17236.1"/>
    <property type="molecule type" value="Genomic_DNA"/>
</dbReference>
<dbReference type="InParanoid" id="A0A1E7FGF4"/>
<reference evidence="3 4" key="1">
    <citation type="submission" date="2016-09" db="EMBL/GenBank/DDBJ databases">
        <title>Extensive genetic diversity and differential bi-allelic expression allows diatom success in the polar Southern Ocean.</title>
        <authorList>
            <consortium name="DOE Joint Genome Institute"/>
            <person name="Mock T."/>
            <person name="Otillar R.P."/>
            <person name="Strauss J."/>
            <person name="Dupont C."/>
            <person name="Frickenhaus S."/>
            <person name="Maumus F."/>
            <person name="Mcmullan M."/>
            <person name="Sanges R."/>
            <person name="Schmutz J."/>
            <person name="Toseland A."/>
            <person name="Valas R."/>
            <person name="Veluchamy A."/>
            <person name="Ward B.J."/>
            <person name="Allen A."/>
            <person name="Barry K."/>
            <person name="Falciatore A."/>
            <person name="Ferrante M."/>
            <person name="Fortunato A.E."/>
            <person name="Gloeckner G."/>
            <person name="Gruber A."/>
            <person name="Hipkin R."/>
            <person name="Janech M."/>
            <person name="Kroth P."/>
            <person name="Leese F."/>
            <person name="Lindquist E."/>
            <person name="Lyon B.R."/>
            <person name="Martin J."/>
            <person name="Mayer C."/>
            <person name="Parker M."/>
            <person name="Quesneville H."/>
            <person name="Raymond J."/>
            <person name="Uhlig C."/>
            <person name="Valentin K.U."/>
            <person name="Worden A.Z."/>
            <person name="Armbrust E.V."/>
            <person name="Bowler C."/>
            <person name="Green B."/>
            <person name="Moulton V."/>
            <person name="Van Oosterhout C."/>
            <person name="Grigoriev I."/>
        </authorList>
    </citation>
    <scope>NUCLEOTIDE SEQUENCE [LARGE SCALE GENOMIC DNA]</scope>
    <source>
        <strain evidence="3 4">CCMP1102</strain>
    </source>
</reference>
<proteinExistence type="predicted"/>
<keyword evidence="2" id="KW-0472">Membrane</keyword>
<dbReference type="AlphaFoldDB" id="A0A1E7FGF4"/>
<gene>
    <name evidence="3" type="ORF">FRACYDRAFT_237648</name>
</gene>
<evidence type="ECO:0000313" key="4">
    <source>
        <dbReference type="Proteomes" id="UP000095751"/>
    </source>
</evidence>
<dbReference type="Gene3D" id="2.90.10.10">
    <property type="entry name" value="Bulb-type lectin domain"/>
    <property type="match status" value="1"/>
</dbReference>
<feature type="transmembrane region" description="Helical" evidence="2">
    <location>
        <begin position="310"/>
        <end position="331"/>
    </location>
</feature>
<feature type="region of interest" description="Disordered" evidence="1">
    <location>
        <begin position="374"/>
        <end position="398"/>
    </location>
</feature>
<organism evidence="3 4">
    <name type="scientific">Fragilariopsis cylindrus CCMP1102</name>
    <dbReference type="NCBI Taxonomy" id="635003"/>
    <lineage>
        <taxon>Eukaryota</taxon>
        <taxon>Sar</taxon>
        <taxon>Stramenopiles</taxon>
        <taxon>Ochrophyta</taxon>
        <taxon>Bacillariophyta</taxon>
        <taxon>Bacillariophyceae</taxon>
        <taxon>Bacillariophycidae</taxon>
        <taxon>Bacillariales</taxon>
        <taxon>Bacillariaceae</taxon>
        <taxon>Fragilariopsis</taxon>
    </lineage>
</organism>
<evidence type="ECO:0008006" key="5">
    <source>
        <dbReference type="Google" id="ProtNLM"/>
    </source>
</evidence>
<protein>
    <recommendedName>
        <fullName evidence="5">Bulb-type lectin domain-containing protein</fullName>
    </recommendedName>
</protein>